<dbReference type="InterPro" id="IPR006026">
    <property type="entry name" value="Peptidase_Metallo"/>
</dbReference>
<dbReference type="Gene3D" id="2.150.10.10">
    <property type="entry name" value="Serralysin-like metalloprotease, C-terminal"/>
    <property type="match status" value="4"/>
</dbReference>
<dbReference type="RefSeq" id="WP_167681738.1">
    <property type="nucleotide sequence ID" value="NZ_QHLQ01000001.1"/>
</dbReference>
<dbReference type="PANTHER" id="PTHR38340">
    <property type="entry name" value="S-LAYER PROTEIN"/>
    <property type="match status" value="1"/>
</dbReference>
<comment type="similarity">
    <text evidence="3">Belongs to the peptidase M10B family.</text>
</comment>
<dbReference type="SUPFAM" id="SSF55486">
    <property type="entry name" value="Metalloproteases ('zincins'), catalytic domain"/>
    <property type="match status" value="1"/>
</dbReference>
<evidence type="ECO:0000256" key="1">
    <source>
        <dbReference type="ARBA" id="ARBA00001913"/>
    </source>
</evidence>
<evidence type="ECO:0000256" key="2">
    <source>
        <dbReference type="ARBA" id="ARBA00004613"/>
    </source>
</evidence>
<keyword evidence="9" id="KW-1185">Reference proteome</keyword>
<organism evidence="8 9">
    <name type="scientific">Parasedimentitalea denitrificans</name>
    <dbReference type="NCBI Taxonomy" id="2211118"/>
    <lineage>
        <taxon>Bacteria</taxon>
        <taxon>Pseudomonadati</taxon>
        <taxon>Pseudomonadota</taxon>
        <taxon>Alphaproteobacteria</taxon>
        <taxon>Rhodobacterales</taxon>
        <taxon>Paracoccaceae</taxon>
        <taxon>Parasedimentitalea</taxon>
    </lineage>
</organism>
<evidence type="ECO:0000256" key="4">
    <source>
        <dbReference type="ARBA" id="ARBA00022525"/>
    </source>
</evidence>
<dbReference type="CDD" id="cd04277">
    <property type="entry name" value="ZnMc_serralysin_like"/>
    <property type="match status" value="1"/>
</dbReference>
<dbReference type="InterPro" id="IPR001343">
    <property type="entry name" value="Hemolysn_Ca-bd"/>
</dbReference>
<dbReference type="Gene3D" id="3.40.390.10">
    <property type="entry name" value="Collagenase (Catalytic Domain)"/>
    <property type="match status" value="1"/>
</dbReference>
<dbReference type="PRINTS" id="PR00313">
    <property type="entry name" value="CABNDNGRPT"/>
</dbReference>
<evidence type="ECO:0000256" key="6">
    <source>
        <dbReference type="SAM" id="MobiDB-lite"/>
    </source>
</evidence>
<dbReference type="InterPro" id="IPR018511">
    <property type="entry name" value="Hemolysin-typ_Ca-bd_CS"/>
</dbReference>
<dbReference type="InterPro" id="IPR034033">
    <property type="entry name" value="Serralysin-like"/>
</dbReference>
<keyword evidence="5" id="KW-0677">Repeat</keyword>
<dbReference type="PROSITE" id="PS00330">
    <property type="entry name" value="HEMOLYSIN_CALCIUM"/>
    <property type="match status" value="7"/>
</dbReference>
<keyword evidence="4" id="KW-0964">Secreted</keyword>
<dbReference type="Pfam" id="PF00353">
    <property type="entry name" value="HemolysinCabind"/>
    <property type="match status" value="6"/>
</dbReference>
<dbReference type="SMART" id="SM00235">
    <property type="entry name" value="ZnMc"/>
    <property type="match status" value="1"/>
</dbReference>
<dbReference type="Gene3D" id="2.60.120.380">
    <property type="match status" value="1"/>
</dbReference>
<evidence type="ECO:0000313" key="9">
    <source>
        <dbReference type="Proteomes" id="UP001429564"/>
    </source>
</evidence>
<sequence>MTTFSNLQTYPNQLHHTEGPTSSARVSETIDAAATTATTYSISVGDTFAGNLSTGDRDWIGIELHAGEVNTFNLEGAYGGSGTLADPYLRLYNSAGEMVASNDDNGKSLNSTMVGAVDVSGTYYVSAGSYRDRYAGTYELSVTSGGPSGPDPVLGTLNELAAYLTDGFWADNSFIRHSFDTSSSNVISVNLTGLTAAGQQLARWAFDAWEMVADILFDETTNTDADIRFQDHDSGAYSSSHNVVGGNTGYSIVNVSTSWIDSYGTTIDSYSLQTYLHEIGHALGLGHQGDYNGRAAYGTDNRFTNDSWQLSLMSYFSQAENTETDASRALVLTPMMADIIAIQDLYGAANGNSETAGDTIWGANSNLGGPLGVYFGNLTTSTNTYGGGTIAFTIHDTEGTDTLDTSPFSTANRIEMRGGYFSDVGGLIGNVGIAVGTLLENLISGSGNDTVTGNTADNTIELGDGDNRAYAQAGNDTVTGGSGADKLYGETGMDRLIGGLGADTVSGGDDADKLYGQGGLDSLYGGSGNDTLSGGNDADKLYGQDGADRLFGGSGNDTLVGEDGADKLYGENGTDRLFGGLGNDTLSGGNDADKLYGEDGLDYLFGGSGNDTLSGGNDADKLYGQDGADSLFGGLGNDTLSGGTNSDRLYGNEGNDRLFGEDGSDRLFGGHGNDLLHGGNQNDRLYGEDGADRLIGGSGNDFLLGNSGTDRLEGEDGDDILIGGTEADVFVFTDGSWADRITDFSTTEGDRILFTGVTALTSFADVTAAASQIADGLLIDIGNGGSVLLENLLLADLDRSDFIF</sequence>
<comment type="caution">
    <text evidence="8">The sequence shown here is derived from an EMBL/GenBank/DDBJ whole genome shotgun (WGS) entry which is preliminary data.</text>
</comment>
<accession>A0ABX0W534</accession>
<feature type="domain" description="Peptidase metallopeptidase" evidence="7">
    <location>
        <begin position="173"/>
        <end position="318"/>
    </location>
</feature>
<comment type="cofactor">
    <cofactor evidence="1">
        <name>Ca(2+)</name>
        <dbReference type="ChEBI" id="CHEBI:29108"/>
    </cofactor>
</comment>
<feature type="region of interest" description="Disordered" evidence="6">
    <location>
        <begin position="1"/>
        <end position="25"/>
    </location>
</feature>
<protein>
    <recommendedName>
        <fullName evidence="7">Peptidase metallopeptidase domain-containing protein</fullName>
    </recommendedName>
</protein>
<gene>
    <name evidence="8" type="ORF">DL239_02075</name>
</gene>
<dbReference type="EMBL" id="QHLQ01000001">
    <property type="protein sequence ID" value="NIZ59757.1"/>
    <property type="molecule type" value="Genomic_DNA"/>
</dbReference>
<evidence type="ECO:0000259" key="7">
    <source>
        <dbReference type="SMART" id="SM00235"/>
    </source>
</evidence>
<evidence type="ECO:0000313" key="8">
    <source>
        <dbReference type="EMBL" id="NIZ59757.1"/>
    </source>
</evidence>
<dbReference type="InterPro" id="IPR050557">
    <property type="entry name" value="RTX_toxin/Mannuronan_C5-epim"/>
</dbReference>
<dbReference type="InterPro" id="IPR024079">
    <property type="entry name" value="MetalloPept_cat_dom_sf"/>
</dbReference>
<comment type="subcellular location">
    <subcellularLocation>
        <location evidence="2">Secreted</location>
    </subcellularLocation>
</comment>
<evidence type="ECO:0000256" key="5">
    <source>
        <dbReference type="ARBA" id="ARBA00022737"/>
    </source>
</evidence>
<reference evidence="8 9" key="1">
    <citation type="submission" date="2018-05" db="EMBL/GenBank/DDBJ databases">
        <authorList>
            <person name="Zhang Y.-J."/>
        </authorList>
    </citation>
    <scope>NUCLEOTIDE SEQUENCE [LARGE SCALE GENOMIC DNA]</scope>
    <source>
        <strain evidence="8 9">CY04</strain>
    </source>
</reference>
<dbReference type="Pfam" id="PF08548">
    <property type="entry name" value="Peptidase_M10_C"/>
    <property type="match status" value="1"/>
</dbReference>
<proteinExistence type="inferred from homology"/>
<name>A0ABX0W534_9RHOB</name>
<dbReference type="Proteomes" id="UP001429564">
    <property type="component" value="Unassembled WGS sequence"/>
</dbReference>
<dbReference type="InterPro" id="IPR011049">
    <property type="entry name" value="Serralysin-like_metalloprot_C"/>
</dbReference>
<dbReference type="SUPFAM" id="SSF51120">
    <property type="entry name" value="beta-Roll"/>
    <property type="match status" value="3"/>
</dbReference>
<evidence type="ECO:0000256" key="3">
    <source>
        <dbReference type="ARBA" id="ARBA00009490"/>
    </source>
</evidence>
<dbReference type="InterPro" id="IPR013858">
    <property type="entry name" value="Peptidase_M10B_C"/>
</dbReference>
<dbReference type="PANTHER" id="PTHR38340:SF1">
    <property type="entry name" value="S-LAYER PROTEIN"/>
    <property type="match status" value="1"/>
</dbReference>